<dbReference type="AlphaFoldDB" id="A0A133V6E1"/>
<protein>
    <submittedName>
        <fullName evidence="1">Uncharacterized protein</fullName>
    </submittedName>
</protein>
<dbReference type="EMBL" id="LHXX01000031">
    <property type="protein sequence ID" value="KXB01966.1"/>
    <property type="molecule type" value="Genomic_DNA"/>
</dbReference>
<proteinExistence type="predicted"/>
<keyword evidence="2" id="KW-1185">Reference proteome</keyword>
<evidence type="ECO:0000313" key="1">
    <source>
        <dbReference type="EMBL" id="KXB01966.1"/>
    </source>
</evidence>
<reference evidence="1 2" key="1">
    <citation type="journal article" date="2016" name="Sci. Rep.">
        <title>Metabolic traits of an uncultured archaeal lineage -MSBL1- from brine pools of the Red Sea.</title>
        <authorList>
            <person name="Mwirichia R."/>
            <person name="Alam I."/>
            <person name="Rashid M."/>
            <person name="Vinu M."/>
            <person name="Ba-Alawi W."/>
            <person name="Anthony Kamau A."/>
            <person name="Kamanda Ngugi D."/>
            <person name="Goker M."/>
            <person name="Klenk H.P."/>
            <person name="Bajic V."/>
            <person name="Stingl U."/>
        </authorList>
    </citation>
    <scope>NUCLEOTIDE SEQUENCE [LARGE SCALE GENOMIC DNA]</scope>
    <source>
        <strain evidence="1">SCGC-AAA261D19</strain>
    </source>
</reference>
<name>A0A133V6E1_9EURY</name>
<accession>A0A133V6E1</accession>
<organism evidence="1 2">
    <name type="scientific">candidate division MSBL1 archaeon SCGC-AAA261D19</name>
    <dbReference type="NCBI Taxonomy" id="1698273"/>
    <lineage>
        <taxon>Archaea</taxon>
        <taxon>Methanobacteriati</taxon>
        <taxon>Methanobacteriota</taxon>
        <taxon>candidate division MSBL1</taxon>
    </lineage>
</organism>
<evidence type="ECO:0000313" key="2">
    <source>
        <dbReference type="Proteomes" id="UP000070400"/>
    </source>
</evidence>
<dbReference type="Proteomes" id="UP000070400">
    <property type="component" value="Unassembled WGS sequence"/>
</dbReference>
<gene>
    <name evidence="1" type="ORF">AKJ43_02760</name>
</gene>
<sequence length="143" mass="15502">MPISEGWSFPVGGRTGQPTASFNTHSQQLIAKCRLLVIGAAPTENGGLAAVFPVLRRGLATVAFPLVRSSRTEPPFSLFHRGQGRKEGAPGILAVVGHELCQFSFGEALKVIVWRLVKRSILHFPPTSRARHGAIRRVKTSPQ</sequence>
<comment type="caution">
    <text evidence="1">The sequence shown here is derived from an EMBL/GenBank/DDBJ whole genome shotgun (WGS) entry which is preliminary data.</text>
</comment>